<dbReference type="RefSeq" id="WP_251880097.1">
    <property type="nucleotide sequence ID" value="NZ_CP082276.1"/>
</dbReference>
<evidence type="ECO:0000313" key="1">
    <source>
        <dbReference type="EMBL" id="USH04369.1"/>
    </source>
</evidence>
<protein>
    <submittedName>
        <fullName evidence="1">Uncharacterized protein</fullName>
    </submittedName>
</protein>
<dbReference type="EMBL" id="CP082276">
    <property type="protein sequence ID" value="USH04369.1"/>
    <property type="molecule type" value="Genomic_DNA"/>
</dbReference>
<sequence length="247" mass="29003">MFKRIWRLFSRKIDSKPDIPPVAGSYVELPGYQQPSFEDLKVEALLFEKRIKDYARYLGVNMIGENSRAKKLHRIIEEMKLINPYSKHDKDNEIWERRIAQFHKLRNYRNNIVHVDCEGLPSVKELWLEFRDINRTFIPFRFNEGCTKSVFEPQQWDGARLSIKINGNQYHLSLYDIDNLSVQLHPASRGAVYYKMGKQVVVKNTGYDYQSLTVFIEGYPDFHITEDEAAVLDDILSSIKCEIVYGT</sequence>
<evidence type="ECO:0000313" key="2">
    <source>
        <dbReference type="Proteomes" id="UP001056255"/>
    </source>
</evidence>
<reference evidence="1" key="1">
    <citation type="submission" date="2021-08" db="EMBL/GenBank/DDBJ databases">
        <authorList>
            <person name="Sakaguchi M."/>
            <person name="Kikuchi T."/>
            <person name="Urbanczyk H."/>
        </authorList>
    </citation>
    <scope>NUCLEOTIDE SEQUENCE</scope>
    <source>
        <strain evidence="1">020920N</strain>
    </source>
</reference>
<dbReference type="Proteomes" id="UP001056255">
    <property type="component" value="Chromosome II"/>
</dbReference>
<accession>A0ABY4WZC2</accession>
<gene>
    <name evidence="1" type="ORF">K6Q96_21775</name>
</gene>
<proteinExistence type="predicted"/>
<keyword evidence="2" id="KW-1185">Reference proteome</keyword>
<organism evidence="1 2">
    <name type="scientific">Grimontia kaedaensis</name>
    <dbReference type="NCBI Taxonomy" id="2872157"/>
    <lineage>
        <taxon>Bacteria</taxon>
        <taxon>Pseudomonadati</taxon>
        <taxon>Pseudomonadota</taxon>
        <taxon>Gammaproteobacteria</taxon>
        <taxon>Vibrionales</taxon>
        <taxon>Vibrionaceae</taxon>
        <taxon>Grimontia</taxon>
    </lineage>
</organism>
<name>A0ABY4WZC2_9GAMM</name>